<name>A0A2S6GSN4_9GAMM</name>
<dbReference type="InterPro" id="IPR019316">
    <property type="entry name" value="G8_domain"/>
</dbReference>
<dbReference type="InterPro" id="IPR046524">
    <property type="entry name" value="DUF6701"/>
</dbReference>
<dbReference type="EMBL" id="PTIY01000012">
    <property type="protein sequence ID" value="PPK68209.1"/>
    <property type="molecule type" value="Genomic_DNA"/>
</dbReference>
<accession>A0A2S6GSN4</accession>
<protein>
    <submittedName>
        <fullName evidence="2">MSHA biogenesis protein MshQ</fullName>
    </submittedName>
</protein>
<comment type="caution">
    <text evidence="2">The sequence shown here is derived from an EMBL/GenBank/DDBJ whole genome shotgun (WGS) entry which is preliminary data.</text>
</comment>
<evidence type="ECO:0000313" key="2">
    <source>
        <dbReference type="EMBL" id="PPK68209.1"/>
    </source>
</evidence>
<evidence type="ECO:0000313" key="3">
    <source>
        <dbReference type="Proteomes" id="UP000238071"/>
    </source>
</evidence>
<dbReference type="Pfam" id="PF10162">
    <property type="entry name" value="G8"/>
    <property type="match status" value="1"/>
</dbReference>
<proteinExistence type="predicted"/>
<evidence type="ECO:0000259" key="1">
    <source>
        <dbReference type="PROSITE" id="PS51484"/>
    </source>
</evidence>
<dbReference type="Pfam" id="PF20419">
    <property type="entry name" value="DUF6701"/>
    <property type="match status" value="1"/>
</dbReference>
<keyword evidence="3" id="KW-1185">Reference proteome</keyword>
<dbReference type="OrthoDB" id="9790247at2"/>
<organism evidence="2 3">
    <name type="scientific">Methylobacter tundripaludum</name>
    <dbReference type="NCBI Taxonomy" id="173365"/>
    <lineage>
        <taxon>Bacteria</taxon>
        <taxon>Pseudomonadati</taxon>
        <taxon>Pseudomonadota</taxon>
        <taxon>Gammaproteobacteria</taxon>
        <taxon>Methylococcales</taxon>
        <taxon>Methylococcaceae</taxon>
        <taxon>Methylobacter</taxon>
    </lineage>
</organism>
<gene>
    <name evidence="2" type="ORF">B0F88_11241</name>
</gene>
<dbReference type="Proteomes" id="UP000238071">
    <property type="component" value="Unassembled WGS sequence"/>
</dbReference>
<dbReference type="RefSeq" id="WP_146083357.1">
    <property type="nucleotide sequence ID" value="NZ_PTIY01000012.1"/>
</dbReference>
<dbReference type="InterPro" id="IPR013320">
    <property type="entry name" value="ConA-like_dom_sf"/>
</dbReference>
<dbReference type="PROSITE" id="PS51484">
    <property type="entry name" value="G8"/>
    <property type="match status" value="1"/>
</dbReference>
<feature type="domain" description="G8" evidence="1">
    <location>
        <begin position="300"/>
        <end position="433"/>
    </location>
</feature>
<dbReference type="SUPFAM" id="SSF49899">
    <property type="entry name" value="Concanavalin A-like lectins/glucanases"/>
    <property type="match status" value="1"/>
</dbReference>
<reference evidence="2 3" key="1">
    <citation type="submission" date="2018-02" db="EMBL/GenBank/DDBJ databases">
        <title>Subsurface microbial communities from deep shales in Ohio and West Virginia, USA.</title>
        <authorList>
            <person name="Wrighton K."/>
        </authorList>
    </citation>
    <scope>NUCLEOTIDE SEQUENCE [LARGE SCALE GENOMIC DNA]</scope>
    <source>
        <strain evidence="2 3">OWC-G53F</strain>
    </source>
</reference>
<sequence>MHSMMVWKNRVCFSVFRFLQSYSVISVARRCVLILVAMAILLSSQNAAMAAVAYGASGSAATGSTSLSVSYPSGIAAGHLLVLVVGNKYPTNGPATPSGWTLVANGQGSGGLGSAGGDRGTVYNTVFVKEALGSESGNLSVTLSSANSSMARMFRYTKASGATWSYAATNGSDNTAGTSWSVTGAANPGITSGDVLIVGSSVNGNRINSWTESISAAGATFGATTERNDTNSSTGDDMALVVSEHSVTGGAATAAPVYSMTGSGSASSYSPTGASVILRIRELAPVNCTSQATGNWNAPSTWTQCRSGIPLAGDSVTIANTHNVTLNVNTPTLTTLTINSGGTLTNTGSNAITLSGALSNAGTYSGGSGAVTFGSSFTNTGSYSAGSATTTLTGNFSNSGTLTAGTGAWIFSGSSAQSLTGATGFNNLTLNNAAGLTLNNDVTVSGTLTLTSGTFSVGAHTLTLNGPSIAGTPANLSATSSSSLSFGGSSTGVTVPANVTALNNLTVNNTNGVTLGGSSVTTTLSGTLALDANTLTTGTNTLTLAGNCTSGGGNGSLTRTGGYVVGNLKLTFPAGNSTCIYHVGDSIGYSPVTVNIAVSVAGTLSGRADAYDHPDTLAGASGIDETKSANHYWTLTAGTLTTTGYSATFRFCANSASCTATEVDTGANTGSFIVAQKNAGIWSTKTVGTKNAYSTQATGITVFGEFAVGEISTNNCFNDTFTGANGSSPGSNWSVGYQSGTFGNPVIYGNRLRLTNASGTAATWATLQRLFPGAGNKITLEFDFFAYGGNGGDGVAVVLSDASVAPEAGAFGGSLGYAQKSNPGSDCTTVGGCPGFAGGWLGIALDEFGNYSTNTEGRFGGYATGISQAIAVRGSGSGMSGYRYLLGTGTLSPELDDNNNASPPHRYRVVVDHTDGIHAWTSVERDTTGGGTAYTTLIGCPPGIASGCTAFDVKDPGYSQNAVPSYWNLSFTGSTGGANNIHEIDSLKVCTVQGLASPVLHHIQIEHGGTACTANAATVVIKACANANCDALYMGSVTTTLTTTGGTWSPTSPITFSGGQTTVTLTDGASRSDTLGATGTSPTASNATQCFNGATETCVLTFATCRFDAIEVGAAATTPIYTKMANTAFSLDVLSRSSSSQTLTAIELVDLSSGTCSSPASVLSPVTVTGGSFSFSGNQRKTFSFTYNNAAPNVKVRLTTSGPVYSCSSDNFAIRPQGFSLASNATQTGSSGAPVFRAGSDTFWLDATALYGSTTTTGYTGIPKLNLNTGMTTTTLAHVGVLGSTAFEAAENGVARAGSLTYSEVGNFSLAQYAVYDDTFAEVDSVKGECTSSFSNTLSNSRYSCQFGSSAAGAFGRFVPDHFRVSAAVDNACTDEEHTYMGQPIPLSTAIVAQAENAANGVTQNYAGAYAPGTIAFGAENGDDGTNLSSRLTFSTNGGWASGVYTLTSVNGTFMRPGANVADATWGSFESLNVGLTVNDNDVSTVPKVKDADMNPEAAGGSVFTYKEFTGSPLNIRFGRLSLQNAAGSELLALPMPLTAEYWNGGAWVVNTADSCTALTAPTVGNGLTLNLANSGTTAATLNNPLVSGDAGFTLSAPGVTHGGFADVVITSTPAWLKFNWDGLDQGDDGDLFDDNPSARGTFGIFRGNNNFIYTRELY</sequence>